<dbReference type="RefSeq" id="WP_267926541.1">
    <property type="nucleotide sequence ID" value="NZ_AP024233.1"/>
</dbReference>
<organism evidence="2 3">
    <name type="scientific">Desulfolithobacter dissulfuricans</name>
    <dbReference type="NCBI Taxonomy" id="2795293"/>
    <lineage>
        <taxon>Bacteria</taxon>
        <taxon>Pseudomonadati</taxon>
        <taxon>Thermodesulfobacteriota</taxon>
        <taxon>Desulfobulbia</taxon>
        <taxon>Desulfobulbales</taxon>
        <taxon>Desulfobulbaceae</taxon>
        <taxon>Desulfolithobacter</taxon>
    </lineage>
</organism>
<name>A0A915XKC0_9BACT</name>
<feature type="transmembrane region" description="Helical" evidence="1">
    <location>
        <begin position="20"/>
        <end position="40"/>
    </location>
</feature>
<dbReference type="EMBL" id="AP024233">
    <property type="protein sequence ID" value="BCO09792.1"/>
    <property type="molecule type" value="Genomic_DNA"/>
</dbReference>
<dbReference type="InterPro" id="IPR012902">
    <property type="entry name" value="N_methyl_site"/>
</dbReference>
<gene>
    <name evidence="2" type="ORF">GF1_21680</name>
</gene>
<keyword evidence="1" id="KW-0812">Transmembrane</keyword>
<dbReference type="SUPFAM" id="SSF54523">
    <property type="entry name" value="Pili subunits"/>
    <property type="match status" value="1"/>
</dbReference>
<dbReference type="KEGG" id="ddu:GF1_21680"/>
<dbReference type="AlphaFoldDB" id="A0A915XKC0"/>
<evidence type="ECO:0000313" key="3">
    <source>
        <dbReference type="Proteomes" id="UP001063350"/>
    </source>
</evidence>
<dbReference type="Proteomes" id="UP001063350">
    <property type="component" value="Chromosome"/>
</dbReference>
<keyword evidence="1" id="KW-1133">Transmembrane helix</keyword>
<dbReference type="PROSITE" id="PS00409">
    <property type="entry name" value="PROKAR_NTER_METHYL"/>
    <property type="match status" value="1"/>
</dbReference>
<evidence type="ECO:0000256" key="1">
    <source>
        <dbReference type="SAM" id="Phobius"/>
    </source>
</evidence>
<keyword evidence="1" id="KW-0472">Membrane</keyword>
<keyword evidence="3" id="KW-1185">Reference proteome</keyword>
<accession>A0A915XKC0</accession>
<evidence type="ECO:0000313" key="2">
    <source>
        <dbReference type="EMBL" id="BCO09792.1"/>
    </source>
</evidence>
<dbReference type="InterPro" id="IPR045584">
    <property type="entry name" value="Pilin-like"/>
</dbReference>
<proteinExistence type="predicted"/>
<protein>
    <recommendedName>
        <fullName evidence="4">Type II secretion system protein J</fullName>
    </recommendedName>
</protein>
<reference evidence="2" key="1">
    <citation type="submission" date="2020-12" db="EMBL/GenBank/DDBJ databases">
        <title>Desulfobium dissulfuricans gen. nov., sp. nov., a novel mesophilic, sulfate-reducing bacterium isolated from a deep-sea hydrothermal vent.</title>
        <authorList>
            <person name="Hashimoto Y."/>
            <person name="Tame A."/>
            <person name="Sawayama S."/>
            <person name="Miyazaki J."/>
            <person name="Takai K."/>
            <person name="Nakagawa S."/>
        </authorList>
    </citation>
    <scope>NUCLEOTIDE SEQUENCE</scope>
    <source>
        <strain evidence="2">GF1</strain>
    </source>
</reference>
<sequence length="239" mass="25936">MTARRQCLRLLSASGGMTLLEILLAMAVLAMVVAMVSLSLSGSLDAIEKTRTEGELYYRAQITLERISEDLGSAFPGDDIDFVGTAGEGDGEAARLLRFGSMAHIVFDPAHELPGLGRITYTLAPDTDGTGFILYRRDTLFRPGEPDNADQATDPGFRLCDRVRTLTFEYLDRDGGVHDSWDGGEETGAENLTSGLPAAVNCVLELWLDKEKERFLTFSTRILLPAGLLQFKQVGGGEG</sequence>
<dbReference type="NCBIfam" id="TIGR02532">
    <property type="entry name" value="IV_pilin_GFxxxE"/>
    <property type="match status" value="1"/>
</dbReference>
<evidence type="ECO:0008006" key="4">
    <source>
        <dbReference type="Google" id="ProtNLM"/>
    </source>
</evidence>